<accession>A0ABR5A4R1</accession>
<protein>
    <submittedName>
        <fullName evidence="1">Uncharacterized protein</fullName>
    </submittedName>
</protein>
<gene>
    <name evidence="1" type="ORF">SD71_11995</name>
</gene>
<dbReference type="EMBL" id="JXAL01000016">
    <property type="protein sequence ID" value="KIL36031.1"/>
    <property type="molecule type" value="Genomic_DNA"/>
</dbReference>
<evidence type="ECO:0000313" key="2">
    <source>
        <dbReference type="Proteomes" id="UP000054526"/>
    </source>
</evidence>
<sequence>MSSWHEYMKEKATINDLIAKGYRVTKVTELLDGDDVRFERVSGDGTLEIEELRLLTADGRKYLGSVLIAQLRASSASVSSVS</sequence>
<organism evidence="1 2">
    <name type="scientific">Cohnella kolymensis</name>
    <dbReference type="NCBI Taxonomy" id="1590652"/>
    <lineage>
        <taxon>Bacteria</taxon>
        <taxon>Bacillati</taxon>
        <taxon>Bacillota</taxon>
        <taxon>Bacilli</taxon>
        <taxon>Bacillales</taxon>
        <taxon>Paenibacillaceae</taxon>
        <taxon>Cohnella</taxon>
    </lineage>
</organism>
<comment type="caution">
    <text evidence="1">The sequence shown here is derived from an EMBL/GenBank/DDBJ whole genome shotgun (WGS) entry which is preliminary data.</text>
</comment>
<keyword evidence="2" id="KW-1185">Reference proteome</keyword>
<name>A0ABR5A4R1_9BACL</name>
<reference evidence="1 2" key="1">
    <citation type="submission" date="2014-12" db="EMBL/GenBank/DDBJ databases">
        <title>Draft genome sequence of Cohnella kolymensis strain B-2846.</title>
        <authorList>
            <person name="Karlyshev A.V."/>
            <person name="Kudryashova E.B."/>
        </authorList>
    </citation>
    <scope>NUCLEOTIDE SEQUENCE [LARGE SCALE GENOMIC DNA]</scope>
    <source>
        <strain evidence="1 2">VKM B-2846</strain>
    </source>
</reference>
<dbReference type="RefSeq" id="WP_041063056.1">
    <property type="nucleotide sequence ID" value="NZ_JXAL01000016.1"/>
</dbReference>
<proteinExistence type="predicted"/>
<dbReference type="Proteomes" id="UP000054526">
    <property type="component" value="Unassembled WGS sequence"/>
</dbReference>
<evidence type="ECO:0000313" key="1">
    <source>
        <dbReference type="EMBL" id="KIL36031.1"/>
    </source>
</evidence>